<dbReference type="AlphaFoldDB" id="A0A840N073"/>
<proteinExistence type="predicted"/>
<comment type="caution">
    <text evidence="4">The sequence shown here is derived from an EMBL/GenBank/DDBJ whole genome shotgun (WGS) entry which is preliminary data.</text>
</comment>
<dbReference type="Pfam" id="PF23639">
    <property type="entry name" value="DUF7146"/>
    <property type="match status" value="1"/>
</dbReference>
<evidence type="ECO:0000313" key="5">
    <source>
        <dbReference type="Proteomes" id="UP000521227"/>
    </source>
</evidence>
<dbReference type="InterPro" id="IPR055570">
    <property type="entry name" value="DUF7146"/>
</dbReference>
<gene>
    <name evidence="4" type="ORF">HNQ36_001831</name>
</gene>
<feature type="domain" description="Toprim" evidence="2">
    <location>
        <begin position="238"/>
        <end position="326"/>
    </location>
</feature>
<feature type="transmembrane region" description="Helical" evidence="1">
    <location>
        <begin position="255"/>
        <end position="274"/>
    </location>
</feature>
<dbReference type="RefSeq" id="WP_184083917.1">
    <property type="nucleotide sequence ID" value="NZ_JACHIJ010000002.1"/>
</dbReference>
<feature type="domain" description="DUF7146" evidence="3">
    <location>
        <begin position="120"/>
        <end position="230"/>
    </location>
</feature>
<dbReference type="InterPro" id="IPR006171">
    <property type="entry name" value="TOPRIM_dom"/>
</dbReference>
<evidence type="ECO:0000313" key="4">
    <source>
        <dbReference type="EMBL" id="MBB5051877.1"/>
    </source>
</evidence>
<sequence>MRQDASDLARRLTRHAEAVCRIHLSNGRREGRYWLVGDVKNTPGRSLFVRLTGAESGKGAAGKWTDAATGEHGDLLDIIQMAGSLPFRDAAREARRILSLPPPLPEPDHGLRRAAAPTGSPEAAQRLWAISQPIAGTLAEIYLHQRGLTRLHETASLRFHPRCYFRPEGHGPTETLPALIAAVTNRDRCITGLHRTWLNPSGFDPVTLGKAAIDTPRRAMGDLLGHAVRFGAVDDVAAAGEGIETMLSLRMVVPMMPMLSALSAAHLAAILFPARLRRLYVARDDDPAGNTAHDTLIDRAREAGIDAIPLAPALGDFNDDLRLLGEDTLRAAIRLQLLPQDVARFMLTPDRVR</sequence>
<evidence type="ECO:0000259" key="3">
    <source>
        <dbReference type="Pfam" id="PF23639"/>
    </source>
</evidence>
<dbReference type="Pfam" id="PF13362">
    <property type="entry name" value="Toprim_3"/>
    <property type="match status" value="1"/>
</dbReference>
<keyword evidence="1" id="KW-0812">Transmembrane</keyword>
<evidence type="ECO:0000259" key="2">
    <source>
        <dbReference type="Pfam" id="PF13362"/>
    </source>
</evidence>
<dbReference type="EMBL" id="JACHIJ010000002">
    <property type="protein sequence ID" value="MBB5051877.1"/>
    <property type="molecule type" value="Genomic_DNA"/>
</dbReference>
<name>A0A840N073_9BRAD</name>
<protein>
    <recommendedName>
        <fullName evidence="6">DNA primase</fullName>
    </recommendedName>
</protein>
<evidence type="ECO:0000256" key="1">
    <source>
        <dbReference type="SAM" id="Phobius"/>
    </source>
</evidence>
<accession>A0A840N073</accession>
<evidence type="ECO:0008006" key="6">
    <source>
        <dbReference type="Google" id="ProtNLM"/>
    </source>
</evidence>
<keyword evidence="1" id="KW-0472">Membrane</keyword>
<keyword evidence="1" id="KW-1133">Transmembrane helix</keyword>
<organism evidence="4 5">
    <name type="scientific">Afipia massiliensis</name>
    <dbReference type="NCBI Taxonomy" id="211460"/>
    <lineage>
        <taxon>Bacteria</taxon>
        <taxon>Pseudomonadati</taxon>
        <taxon>Pseudomonadota</taxon>
        <taxon>Alphaproteobacteria</taxon>
        <taxon>Hyphomicrobiales</taxon>
        <taxon>Nitrobacteraceae</taxon>
        <taxon>Afipia</taxon>
    </lineage>
</organism>
<dbReference type="Proteomes" id="UP000521227">
    <property type="component" value="Unassembled WGS sequence"/>
</dbReference>
<reference evidence="4 5" key="1">
    <citation type="submission" date="2020-08" db="EMBL/GenBank/DDBJ databases">
        <title>Genomic Encyclopedia of Type Strains, Phase IV (KMG-IV): sequencing the most valuable type-strain genomes for metagenomic binning, comparative biology and taxonomic classification.</title>
        <authorList>
            <person name="Goeker M."/>
        </authorList>
    </citation>
    <scope>NUCLEOTIDE SEQUENCE [LARGE SCALE GENOMIC DNA]</scope>
    <source>
        <strain evidence="4 5">DSM 17498</strain>
    </source>
</reference>